<feature type="domain" description="HD/PDEase" evidence="2">
    <location>
        <begin position="156"/>
        <end position="290"/>
    </location>
</feature>
<dbReference type="InterPro" id="IPR003607">
    <property type="entry name" value="HD/PDEase_dom"/>
</dbReference>
<dbReference type="PANTHER" id="PTHR37294:SF1">
    <property type="entry name" value="3'-5' EXORIBONUCLEASE YHAM"/>
    <property type="match status" value="1"/>
</dbReference>
<dbReference type="EMBL" id="CAFBLQ010000108">
    <property type="protein sequence ID" value="CAB4876383.1"/>
    <property type="molecule type" value="Genomic_DNA"/>
</dbReference>
<dbReference type="Pfam" id="PF01966">
    <property type="entry name" value="HD"/>
    <property type="match status" value="1"/>
</dbReference>
<dbReference type="InterPro" id="IPR006674">
    <property type="entry name" value="HD_domain"/>
</dbReference>
<dbReference type="SMART" id="SM00471">
    <property type="entry name" value="HDc"/>
    <property type="match status" value="1"/>
</dbReference>
<dbReference type="AlphaFoldDB" id="A0A6J7E9F1"/>
<accession>A0A6J7E9F1</accession>
<evidence type="ECO:0000313" key="3">
    <source>
        <dbReference type="EMBL" id="CAB4876383.1"/>
    </source>
</evidence>
<evidence type="ECO:0000256" key="1">
    <source>
        <dbReference type="ARBA" id="ARBA00022801"/>
    </source>
</evidence>
<protein>
    <submittedName>
        <fullName evidence="3">Unannotated protein</fullName>
    </submittedName>
</protein>
<dbReference type="Gene3D" id="1.10.3210.10">
    <property type="entry name" value="Hypothetical protein af1432"/>
    <property type="match status" value="1"/>
</dbReference>
<dbReference type="SUPFAM" id="SSF109604">
    <property type="entry name" value="HD-domain/PDEase-like"/>
    <property type="match status" value="1"/>
</dbReference>
<dbReference type="PANTHER" id="PTHR37294">
    <property type="entry name" value="3'-5' EXORIBONUCLEASE YHAM"/>
    <property type="match status" value="1"/>
</dbReference>
<gene>
    <name evidence="3" type="ORF">UFOPK3423_01028</name>
</gene>
<name>A0A6J7E9F1_9ZZZZ</name>
<dbReference type="CDD" id="cd00077">
    <property type="entry name" value="HDc"/>
    <property type="match status" value="1"/>
</dbReference>
<reference evidence="3" key="1">
    <citation type="submission" date="2020-05" db="EMBL/GenBank/DDBJ databases">
        <authorList>
            <person name="Chiriac C."/>
            <person name="Salcher M."/>
            <person name="Ghai R."/>
            <person name="Kavagutti S V."/>
        </authorList>
    </citation>
    <scope>NUCLEOTIDE SEQUENCE</scope>
</reference>
<organism evidence="3">
    <name type="scientific">freshwater metagenome</name>
    <dbReference type="NCBI Taxonomy" id="449393"/>
    <lineage>
        <taxon>unclassified sequences</taxon>
        <taxon>metagenomes</taxon>
        <taxon>ecological metagenomes</taxon>
    </lineage>
</organism>
<dbReference type="GO" id="GO:0031125">
    <property type="term" value="P:rRNA 3'-end processing"/>
    <property type="evidence" value="ECO:0007669"/>
    <property type="project" value="TreeGrafter"/>
</dbReference>
<keyword evidence="1" id="KW-0378">Hydrolase</keyword>
<dbReference type="GO" id="GO:0016787">
    <property type="term" value="F:hydrolase activity"/>
    <property type="evidence" value="ECO:0007669"/>
    <property type="project" value="UniProtKB-KW"/>
</dbReference>
<proteinExistence type="predicted"/>
<dbReference type="NCBIfam" id="TIGR00277">
    <property type="entry name" value="HDIG"/>
    <property type="match status" value="1"/>
</dbReference>
<dbReference type="InterPro" id="IPR050798">
    <property type="entry name" value="YhaM_exoribonuc/phosphodiest"/>
</dbReference>
<sequence length="325" mass="35199">MLVRDLVDGQEFDQVFLVRAAEMRAKKDGGQFLKLTIGDRTGAFTVNLWDDAEAHRELCRAGSVVRANGTFTVDPKWGPQARARFTAAEPGSYDEAELRDGPPRSVDLMASDLRELVATVREPALQQLLEALLGEGTPTWEAFRTAPAAKYYHQAYVHGLLEHALSVAQAVSAISATFPGIDRDVAVTGALLHDIGKLEAYAELDGIIEMTDAGKLIGEIPLGYYRIRRAIEELPGFPPELAQAVLHIILSHHGALEHGSPVVPATREATLVHMIDNLGGRLGSFDRLERELAPGAAWSNFDRAIGGGAFFGGVSADLRERRSAA</sequence>
<dbReference type="InterPro" id="IPR006675">
    <property type="entry name" value="HDIG_dom"/>
</dbReference>
<evidence type="ECO:0000259" key="2">
    <source>
        <dbReference type="SMART" id="SM00471"/>
    </source>
</evidence>